<dbReference type="Pfam" id="PF00550">
    <property type="entry name" value="PP-binding"/>
    <property type="match status" value="1"/>
</dbReference>
<evidence type="ECO:0000259" key="1">
    <source>
        <dbReference type="PROSITE" id="PS50075"/>
    </source>
</evidence>
<protein>
    <submittedName>
        <fullName evidence="2">Phosphopantetheine-binding protein</fullName>
    </submittedName>
</protein>
<name>A0ABW0GZ80_9HYPH</name>
<reference evidence="3" key="1">
    <citation type="journal article" date="2019" name="Int. J. Syst. Evol. Microbiol.">
        <title>The Global Catalogue of Microorganisms (GCM) 10K type strain sequencing project: providing services to taxonomists for standard genome sequencing and annotation.</title>
        <authorList>
            <consortium name="The Broad Institute Genomics Platform"/>
            <consortium name="The Broad Institute Genome Sequencing Center for Infectious Disease"/>
            <person name="Wu L."/>
            <person name="Ma J."/>
        </authorList>
    </citation>
    <scope>NUCLEOTIDE SEQUENCE [LARGE SCALE GENOMIC DNA]</scope>
    <source>
        <strain evidence="3">CGMCC 4.1415</strain>
    </source>
</reference>
<dbReference type="EMBL" id="JBHSLL010000050">
    <property type="protein sequence ID" value="MFC5386964.1"/>
    <property type="molecule type" value="Genomic_DNA"/>
</dbReference>
<proteinExistence type="predicted"/>
<gene>
    <name evidence="2" type="ORF">ACFPLB_13435</name>
</gene>
<accession>A0ABW0GZ80</accession>
<sequence length="83" mass="9126">MAITLEKMRADIAEMIGEEPEAIGLDDNLMDLGLDSMRLMNLILIWQEAGIDPDFGEFAESFTLAAWWDAVQARQAAKPDAAG</sequence>
<feature type="domain" description="Carrier" evidence="1">
    <location>
        <begin position="1"/>
        <end position="75"/>
    </location>
</feature>
<keyword evidence="3" id="KW-1185">Reference proteome</keyword>
<organism evidence="2 3">
    <name type="scientific">Aquamicrobium segne</name>
    <dbReference type="NCBI Taxonomy" id="469547"/>
    <lineage>
        <taxon>Bacteria</taxon>
        <taxon>Pseudomonadati</taxon>
        <taxon>Pseudomonadota</taxon>
        <taxon>Alphaproteobacteria</taxon>
        <taxon>Hyphomicrobiales</taxon>
        <taxon>Phyllobacteriaceae</taxon>
        <taxon>Aquamicrobium</taxon>
    </lineage>
</organism>
<dbReference type="Proteomes" id="UP001596016">
    <property type="component" value="Unassembled WGS sequence"/>
</dbReference>
<dbReference type="InterPro" id="IPR036736">
    <property type="entry name" value="ACP-like_sf"/>
</dbReference>
<evidence type="ECO:0000313" key="2">
    <source>
        <dbReference type="EMBL" id="MFC5386964.1"/>
    </source>
</evidence>
<evidence type="ECO:0000313" key="3">
    <source>
        <dbReference type="Proteomes" id="UP001596016"/>
    </source>
</evidence>
<dbReference type="RefSeq" id="WP_378230449.1">
    <property type="nucleotide sequence ID" value="NZ_JBHSLL010000050.1"/>
</dbReference>
<dbReference type="InterPro" id="IPR009081">
    <property type="entry name" value="PP-bd_ACP"/>
</dbReference>
<dbReference type="Gene3D" id="1.10.1200.10">
    <property type="entry name" value="ACP-like"/>
    <property type="match status" value="1"/>
</dbReference>
<dbReference type="SUPFAM" id="SSF47336">
    <property type="entry name" value="ACP-like"/>
    <property type="match status" value="1"/>
</dbReference>
<dbReference type="PROSITE" id="PS50075">
    <property type="entry name" value="CARRIER"/>
    <property type="match status" value="1"/>
</dbReference>
<comment type="caution">
    <text evidence="2">The sequence shown here is derived from an EMBL/GenBank/DDBJ whole genome shotgun (WGS) entry which is preliminary data.</text>
</comment>